<keyword evidence="3" id="KW-0175">Coiled coil</keyword>
<dbReference type="Gene3D" id="3.30.70.270">
    <property type="match status" value="1"/>
</dbReference>
<dbReference type="NCBIfam" id="TIGR00254">
    <property type="entry name" value="GGDEF"/>
    <property type="match status" value="1"/>
</dbReference>
<dbReference type="RefSeq" id="WP_160587527.1">
    <property type="nucleotide sequence ID" value="NZ_BMHN01000001.1"/>
</dbReference>
<keyword evidence="6" id="KW-1185">Reference proteome</keyword>
<protein>
    <recommendedName>
        <fullName evidence="1">diguanylate cyclase</fullName>
        <ecNumber evidence="1">2.7.7.65</ecNumber>
    </recommendedName>
</protein>
<dbReference type="EC" id="2.7.7.65" evidence="1"/>
<dbReference type="PANTHER" id="PTHR45138">
    <property type="entry name" value="REGULATORY COMPONENTS OF SENSORY TRANSDUCTION SYSTEM"/>
    <property type="match status" value="1"/>
</dbReference>
<dbReference type="PROSITE" id="PS50887">
    <property type="entry name" value="GGDEF"/>
    <property type="match status" value="1"/>
</dbReference>
<dbReference type="AlphaFoldDB" id="A0A845QBA5"/>
<comment type="caution">
    <text evidence="5">The sequence shown here is derived from an EMBL/GenBank/DDBJ whole genome shotgun (WGS) entry which is preliminary data.</text>
</comment>
<name>A0A845QBA5_9HYPH</name>
<dbReference type="Proteomes" id="UP000470384">
    <property type="component" value="Unassembled WGS sequence"/>
</dbReference>
<dbReference type="InterPro" id="IPR029787">
    <property type="entry name" value="Nucleotide_cyclase"/>
</dbReference>
<dbReference type="SMART" id="SM00267">
    <property type="entry name" value="GGDEF"/>
    <property type="match status" value="1"/>
</dbReference>
<dbReference type="InterPro" id="IPR043128">
    <property type="entry name" value="Rev_trsase/Diguanyl_cyclase"/>
</dbReference>
<organism evidence="5 6">
    <name type="scientific">Pyruvatibacter mobilis</name>
    <dbReference type="NCBI Taxonomy" id="1712261"/>
    <lineage>
        <taxon>Bacteria</taxon>
        <taxon>Pseudomonadati</taxon>
        <taxon>Pseudomonadota</taxon>
        <taxon>Alphaproteobacteria</taxon>
        <taxon>Hyphomicrobiales</taxon>
        <taxon>Parvibaculaceae</taxon>
        <taxon>Pyruvatibacter</taxon>
    </lineage>
</organism>
<dbReference type="OrthoDB" id="9812260at2"/>
<feature type="coiled-coil region" evidence="3">
    <location>
        <begin position="136"/>
        <end position="170"/>
    </location>
</feature>
<comment type="catalytic activity">
    <reaction evidence="2">
        <text>2 GTP = 3',3'-c-di-GMP + 2 diphosphate</text>
        <dbReference type="Rhea" id="RHEA:24898"/>
        <dbReference type="ChEBI" id="CHEBI:33019"/>
        <dbReference type="ChEBI" id="CHEBI:37565"/>
        <dbReference type="ChEBI" id="CHEBI:58805"/>
        <dbReference type="EC" id="2.7.7.65"/>
    </reaction>
</comment>
<dbReference type="GO" id="GO:0043709">
    <property type="term" value="P:cell adhesion involved in single-species biofilm formation"/>
    <property type="evidence" value="ECO:0007669"/>
    <property type="project" value="TreeGrafter"/>
</dbReference>
<feature type="domain" description="GGDEF" evidence="4">
    <location>
        <begin position="201"/>
        <end position="336"/>
    </location>
</feature>
<dbReference type="GO" id="GO:1902201">
    <property type="term" value="P:negative regulation of bacterial-type flagellum-dependent cell motility"/>
    <property type="evidence" value="ECO:0007669"/>
    <property type="project" value="TreeGrafter"/>
</dbReference>
<sequence>MTDPNLVAEMAIKEMETHGVAPTPDNYEFWFTHLSGTNPDLSREVDLLTQNGKVKDAGQINTLRERYITQADKDSAMLDVGGRLEKELAGVMQMLETASKDTGAYGDSLNNVTAALDAERSPAELRVLMETLVAATRTMEGRSKQLEQRLEESKEEVTQLRRNMEEIRTEAMTDQLTGLANRRKFDDTVAACMKSAEDNETPFTLILGDIDHFKKFNDTYGHQTGDQVLKLVAQCMRHHVRDPLTPARYGGEEFALILPFTDLEAGVRIADQVRRMIESKELVKKSTGENLGAVTMSFGAALFEPGETIRDLIKRADACLYTAKRHGRNQVRSEISEDVRKMAS</sequence>
<evidence type="ECO:0000313" key="6">
    <source>
        <dbReference type="Proteomes" id="UP000470384"/>
    </source>
</evidence>
<dbReference type="SUPFAM" id="SSF55073">
    <property type="entry name" value="Nucleotide cyclase"/>
    <property type="match status" value="1"/>
</dbReference>
<evidence type="ECO:0000259" key="4">
    <source>
        <dbReference type="PROSITE" id="PS50887"/>
    </source>
</evidence>
<dbReference type="CDD" id="cd01949">
    <property type="entry name" value="GGDEF"/>
    <property type="match status" value="1"/>
</dbReference>
<dbReference type="PANTHER" id="PTHR45138:SF9">
    <property type="entry name" value="DIGUANYLATE CYCLASE DGCM-RELATED"/>
    <property type="match status" value="1"/>
</dbReference>
<evidence type="ECO:0000256" key="2">
    <source>
        <dbReference type="ARBA" id="ARBA00034247"/>
    </source>
</evidence>
<evidence type="ECO:0000256" key="3">
    <source>
        <dbReference type="SAM" id="Coils"/>
    </source>
</evidence>
<dbReference type="EMBL" id="WXYQ01000005">
    <property type="protein sequence ID" value="NBG95588.1"/>
    <property type="molecule type" value="Genomic_DNA"/>
</dbReference>
<proteinExistence type="predicted"/>
<accession>A0A845QBA5</accession>
<dbReference type="GO" id="GO:0005886">
    <property type="term" value="C:plasma membrane"/>
    <property type="evidence" value="ECO:0007669"/>
    <property type="project" value="TreeGrafter"/>
</dbReference>
<dbReference type="InterPro" id="IPR000160">
    <property type="entry name" value="GGDEF_dom"/>
</dbReference>
<evidence type="ECO:0000313" key="5">
    <source>
        <dbReference type="EMBL" id="NBG95588.1"/>
    </source>
</evidence>
<dbReference type="GO" id="GO:0052621">
    <property type="term" value="F:diguanylate cyclase activity"/>
    <property type="evidence" value="ECO:0007669"/>
    <property type="project" value="UniProtKB-EC"/>
</dbReference>
<dbReference type="InterPro" id="IPR050469">
    <property type="entry name" value="Diguanylate_Cyclase"/>
</dbReference>
<evidence type="ECO:0000256" key="1">
    <source>
        <dbReference type="ARBA" id="ARBA00012528"/>
    </source>
</evidence>
<reference evidence="5 6" key="1">
    <citation type="journal article" date="2016" name="Int. J. Syst. Evol. Microbiol.">
        <title>Pyruvatibacter mobilis gen. nov., sp. nov., a marine bacterium from the culture broth of Picochlorum sp. 122.</title>
        <authorList>
            <person name="Wang G."/>
            <person name="Tang M."/>
            <person name="Wu H."/>
            <person name="Dai S."/>
            <person name="Li T."/>
            <person name="Chen C."/>
            <person name="He H."/>
            <person name="Fan J."/>
            <person name="Xiang W."/>
            <person name="Li X."/>
        </authorList>
    </citation>
    <scope>NUCLEOTIDE SEQUENCE [LARGE SCALE GENOMIC DNA]</scope>
    <source>
        <strain evidence="5 6">GYP-11</strain>
    </source>
</reference>
<dbReference type="Pfam" id="PF00990">
    <property type="entry name" value="GGDEF"/>
    <property type="match status" value="1"/>
</dbReference>
<gene>
    <name evidence="5" type="ORF">GTQ45_07555</name>
</gene>
<dbReference type="GeneID" id="300654946"/>
<dbReference type="FunFam" id="3.30.70.270:FF:000001">
    <property type="entry name" value="Diguanylate cyclase domain protein"/>
    <property type="match status" value="1"/>
</dbReference>